<dbReference type="PANTHER" id="PTHR47439">
    <property type="entry name" value="LOW MOLECULAR WEIGHT PHOSPHOTYROSINE PROTEIN PHOSPHATASE-RELATED"/>
    <property type="match status" value="1"/>
</dbReference>
<dbReference type="Proteomes" id="UP000262583">
    <property type="component" value="Chromosome"/>
</dbReference>
<dbReference type="CDD" id="cd16343">
    <property type="entry name" value="LMWPTP"/>
    <property type="match status" value="1"/>
</dbReference>
<evidence type="ECO:0000256" key="3">
    <source>
        <dbReference type="PIRSR" id="PIRSR617867-1"/>
    </source>
</evidence>
<evidence type="ECO:0000313" key="5">
    <source>
        <dbReference type="EMBL" id="AXA35551.1"/>
    </source>
</evidence>
<evidence type="ECO:0000256" key="2">
    <source>
        <dbReference type="ARBA" id="ARBA00022801"/>
    </source>
</evidence>
<dbReference type="KEGG" id="schv:BRCON_0774"/>
<dbReference type="PANTHER" id="PTHR47439:SF1">
    <property type="entry name" value="ACID PHOSPHATASE"/>
    <property type="match status" value="1"/>
</dbReference>
<organism evidence="5 6">
    <name type="scientific">Sumerlaea chitinivorans</name>
    <dbReference type="NCBI Taxonomy" id="2250252"/>
    <lineage>
        <taxon>Bacteria</taxon>
        <taxon>Candidatus Sumerlaeota</taxon>
        <taxon>Candidatus Sumerlaeia</taxon>
        <taxon>Candidatus Sumerlaeales</taxon>
        <taxon>Candidatus Sumerlaeaceae</taxon>
        <taxon>Candidatus Sumerlaea</taxon>
    </lineage>
</organism>
<feature type="active site" description="Proton donor" evidence="3">
    <location>
        <position position="135"/>
    </location>
</feature>
<dbReference type="InterPro" id="IPR023485">
    <property type="entry name" value="Ptyr_pPase"/>
</dbReference>
<dbReference type="SMART" id="SM00226">
    <property type="entry name" value="LMWPc"/>
    <property type="match status" value="1"/>
</dbReference>
<dbReference type="Pfam" id="PF01451">
    <property type="entry name" value="LMWPc"/>
    <property type="match status" value="1"/>
</dbReference>
<protein>
    <submittedName>
        <fullName evidence="5">Low molecular weight protein tyrosine phosphatase</fullName>
    </submittedName>
</protein>
<evidence type="ECO:0000256" key="1">
    <source>
        <dbReference type="ARBA" id="ARBA00011063"/>
    </source>
</evidence>
<accession>A0A2Z4Y2Y9</accession>
<dbReference type="GO" id="GO:0004725">
    <property type="term" value="F:protein tyrosine phosphatase activity"/>
    <property type="evidence" value="ECO:0007669"/>
    <property type="project" value="InterPro"/>
</dbReference>
<gene>
    <name evidence="5" type="ORF">BRCON_0774</name>
</gene>
<dbReference type="EMBL" id="CP030759">
    <property type="protein sequence ID" value="AXA35551.1"/>
    <property type="molecule type" value="Genomic_DNA"/>
</dbReference>
<dbReference type="AlphaFoldDB" id="A0A2Z4Y2Y9"/>
<comment type="similarity">
    <text evidence="1">Belongs to the low molecular weight phosphotyrosine protein phosphatase family.</text>
</comment>
<sequence>MNDKPKTVSVLFVCLGNICRSPAAHAVFQKMAQSAGVGDRFYIDSAGILDYHEGELPDPRMRQAAEKRGYELTHRSRPITKDDFYNFDLVLAMDREIFQALQQLAPPSPEQNRLARVELFMNYVNDGEGNLDVPDPYWSGPAGFELVMDLVEKGCCNLLRTLCQDN</sequence>
<keyword evidence="2" id="KW-0378">Hydrolase</keyword>
<dbReference type="Gene3D" id="3.40.50.2300">
    <property type="match status" value="1"/>
</dbReference>
<name>A0A2Z4Y2Y9_SUMC1</name>
<feature type="domain" description="Phosphotyrosine protein phosphatase I" evidence="4">
    <location>
        <begin position="8"/>
        <end position="161"/>
    </location>
</feature>
<dbReference type="InterPro" id="IPR017867">
    <property type="entry name" value="Tyr_phospatase_low_mol_wt"/>
</dbReference>
<dbReference type="SUPFAM" id="SSF52788">
    <property type="entry name" value="Phosphotyrosine protein phosphatases I"/>
    <property type="match status" value="1"/>
</dbReference>
<evidence type="ECO:0000259" key="4">
    <source>
        <dbReference type="SMART" id="SM00226"/>
    </source>
</evidence>
<dbReference type="PRINTS" id="PR00719">
    <property type="entry name" value="LMWPTPASE"/>
</dbReference>
<feature type="active site" evidence="3">
    <location>
        <position position="20"/>
    </location>
</feature>
<evidence type="ECO:0000313" key="6">
    <source>
        <dbReference type="Proteomes" id="UP000262583"/>
    </source>
</evidence>
<reference evidence="5 6" key="1">
    <citation type="submission" date="2018-05" db="EMBL/GenBank/DDBJ databases">
        <title>A metagenomic window into the 2 km-deep terrestrial subsurface aquifer revealed taxonomically and functionally diverse microbial community comprising novel uncultured bacterial lineages.</title>
        <authorList>
            <person name="Kadnikov V.V."/>
            <person name="Mardanov A.V."/>
            <person name="Beletsky A.V."/>
            <person name="Banks D."/>
            <person name="Pimenov N.V."/>
            <person name="Frank Y.A."/>
            <person name="Karnachuk O.V."/>
            <person name="Ravin N.V."/>
        </authorList>
    </citation>
    <scope>NUCLEOTIDE SEQUENCE [LARGE SCALE GENOMIC DNA]</scope>
    <source>
        <strain evidence="5">BY</strain>
    </source>
</reference>
<feature type="active site" description="Nucleophile" evidence="3">
    <location>
        <position position="14"/>
    </location>
</feature>
<dbReference type="InterPro" id="IPR052995">
    <property type="entry name" value="LMW-PTP"/>
</dbReference>
<proteinExistence type="inferred from homology"/>
<dbReference type="InterPro" id="IPR036196">
    <property type="entry name" value="Ptyr_pPase_sf"/>
</dbReference>